<dbReference type="OrthoDB" id="2004788at2"/>
<proteinExistence type="predicted"/>
<dbReference type="InterPro" id="IPR036388">
    <property type="entry name" value="WH-like_DNA-bd_sf"/>
</dbReference>
<dbReference type="EMBL" id="RSAA01000007">
    <property type="protein sequence ID" value="RRO17991.1"/>
    <property type="molecule type" value="Genomic_DNA"/>
</dbReference>
<evidence type="ECO:0000259" key="2">
    <source>
        <dbReference type="Pfam" id="PF07553"/>
    </source>
</evidence>
<keyword evidence="1" id="KW-0732">Signal</keyword>
<name>A0A3R8R4B6_9PSEU</name>
<gene>
    <name evidence="3" type="ORF">EIL87_06895</name>
</gene>
<evidence type="ECO:0000313" key="3">
    <source>
        <dbReference type="EMBL" id="RRO17991.1"/>
    </source>
</evidence>
<comment type="caution">
    <text evidence="3">The sequence shown here is derived from an EMBL/GenBank/DDBJ whole genome shotgun (WGS) entry which is preliminary data.</text>
</comment>
<dbReference type="RefSeq" id="WP_125089345.1">
    <property type="nucleotide sequence ID" value="NZ_RSAA01000007.1"/>
</dbReference>
<dbReference type="Pfam" id="PF07553">
    <property type="entry name" value="Lipoprotein_Ltp"/>
    <property type="match status" value="2"/>
</dbReference>
<dbReference type="PROSITE" id="PS51257">
    <property type="entry name" value="PROKAR_LIPOPROTEIN"/>
    <property type="match status" value="1"/>
</dbReference>
<dbReference type="InterPro" id="IPR011434">
    <property type="entry name" value="Ltp-like_HTH"/>
</dbReference>
<feature type="domain" description="Putative host cell surface-exposed lipoprotein Ltp-like HTH region" evidence="2">
    <location>
        <begin position="107"/>
        <end position="152"/>
    </location>
</feature>
<organism evidence="3 4">
    <name type="scientific">Saccharopolyspora rhizosphaerae</name>
    <dbReference type="NCBI Taxonomy" id="2492662"/>
    <lineage>
        <taxon>Bacteria</taxon>
        <taxon>Bacillati</taxon>
        <taxon>Actinomycetota</taxon>
        <taxon>Actinomycetes</taxon>
        <taxon>Pseudonocardiales</taxon>
        <taxon>Pseudonocardiaceae</taxon>
        <taxon>Saccharopolyspora</taxon>
    </lineage>
</organism>
<evidence type="ECO:0000256" key="1">
    <source>
        <dbReference type="SAM" id="SignalP"/>
    </source>
</evidence>
<feature type="signal peptide" evidence="1">
    <location>
        <begin position="1"/>
        <end position="26"/>
    </location>
</feature>
<accession>A0A3R8R4B6</accession>
<protein>
    <recommendedName>
        <fullName evidence="2">Putative host cell surface-exposed lipoprotein Ltp-like HTH region domain-containing protein</fullName>
    </recommendedName>
</protein>
<feature type="domain" description="Putative host cell surface-exposed lipoprotein Ltp-like HTH region" evidence="2">
    <location>
        <begin position="61"/>
        <end position="102"/>
    </location>
</feature>
<sequence length="154" mass="15875">MNTRARIAAAVAAGGLIIGAAAGCTAEDDAAQPSYLGAEGFTGTAPHVADEEEPPSPSPLHEQALGAARAYVDSAHFSESGLTEQLATVDQFPPDVASWAAAHSGADWNAEALESAEEYRGISHASGAEVRDRLITVDRFTPEQAEYATSHLGG</sequence>
<evidence type="ECO:0000313" key="4">
    <source>
        <dbReference type="Proteomes" id="UP000274515"/>
    </source>
</evidence>
<dbReference type="Gene3D" id="1.10.10.10">
    <property type="entry name" value="Winged helix-like DNA-binding domain superfamily/Winged helix DNA-binding domain"/>
    <property type="match status" value="2"/>
</dbReference>
<dbReference type="AlphaFoldDB" id="A0A3R8R4B6"/>
<keyword evidence="4" id="KW-1185">Reference proteome</keyword>
<feature type="chain" id="PRO_5038553951" description="Putative host cell surface-exposed lipoprotein Ltp-like HTH region domain-containing protein" evidence="1">
    <location>
        <begin position="27"/>
        <end position="154"/>
    </location>
</feature>
<reference evidence="3 4" key="1">
    <citation type="submission" date="2018-11" db="EMBL/GenBank/DDBJ databases">
        <title>Saccharopolyspora rhizosphaerae sp. nov., an actinomycete isolated from rhizosphere soil in Thailand.</title>
        <authorList>
            <person name="Intra B."/>
            <person name="Euanorasetr J."/>
            <person name="Take A."/>
            <person name="Inahashi Y."/>
            <person name="Mori M."/>
            <person name="Panbangred W."/>
            <person name="Matsumoto A."/>
        </authorList>
    </citation>
    <scope>NUCLEOTIDE SEQUENCE [LARGE SCALE GENOMIC DNA]</scope>
    <source>
        <strain evidence="3 4">H219</strain>
    </source>
</reference>
<dbReference type="Proteomes" id="UP000274515">
    <property type="component" value="Unassembled WGS sequence"/>
</dbReference>